<dbReference type="Gene3D" id="2.170.190.11">
    <property type="entry name" value="Molybdopterin biosynthesis moea protein, domain 3"/>
    <property type="match status" value="1"/>
</dbReference>
<dbReference type="FunFam" id="3.40.980.10:FF:000001">
    <property type="entry name" value="Molybdopterin molybdenumtransferase"/>
    <property type="match status" value="1"/>
</dbReference>
<evidence type="ECO:0000256" key="1">
    <source>
        <dbReference type="ARBA" id="ARBA00005046"/>
    </source>
</evidence>
<dbReference type="GO" id="GO:0005524">
    <property type="term" value="F:ATP binding"/>
    <property type="evidence" value="ECO:0007669"/>
    <property type="project" value="UniProtKB-UniRule"/>
</dbReference>
<dbReference type="GO" id="GO:0006777">
    <property type="term" value="P:Mo-molybdopterin cofactor biosynthetic process"/>
    <property type="evidence" value="ECO:0007669"/>
    <property type="project" value="UniProtKB-UniRule"/>
</dbReference>
<evidence type="ECO:0000313" key="7">
    <source>
        <dbReference type="Proteomes" id="UP000515908"/>
    </source>
</evidence>
<dbReference type="GO" id="GO:0046872">
    <property type="term" value="F:metal ion binding"/>
    <property type="evidence" value="ECO:0007669"/>
    <property type="project" value="UniProtKB-UniRule"/>
</dbReference>
<comment type="cofactor">
    <cofactor evidence="4">
        <name>Mg(2+)</name>
        <dbReference type="ChEBI" id="CHEBI:18420"/>
    </cofactor>
</comment>
<proteinExistence type="inferred from homology"/>
<dbReference type="UniPathway" id="UPA00344"/>
<dbReference type="Proteomes" id="UP000515908">
    <property type="component" value="Chromosome 02"/>
</dbReference>
<keyword evidence="4" id="KW-0479">Metal-binding</keyword>
<dbReference type="InterPro" id="IPR036425">
    <property type="entry name" value="MoaB/Mog-like_dom_sf"/>
</dbReference>
<dbReference type="InterPro" id="IPR005110">
    <property type="entry name" value="MoeA_linker/N"/>
</dbReference>
<evidence type="ECO:0000259" key="5">
    <source>
        <dbReference type="SMART" id="SM00852"/>
    </source>
</evidence>
<comment type="function">
    <text evidence="4">Catalyzes two steps in the biosynthesis of the molybdenum cofactor. In the first step, molybdopterin is adenylated. Subsequently, molybdate is inserted into adenylated molybdopterin and AMP is released.</text>
</comment>
<reference evidence="6 7" key="1">
    <citation type="submission" date="2020-08" db="EMBL/GenBank/DDBJ databases">
        <authorList>
            <person name="Newling K."/>
            <person name="Davey J."/>
            <person name="Forrester S."/>
        </authorList>
    </citation>
    <scope>NUCLEOTIDE SEQUENCE [LARGE SCALE GENOMIC DNA]</scope>
    <source>
        <strain evidence="7">Crithidia deanei Carvalho (ATCC PRA-265)</strain>
    </source>
</reference>
<dbReference type="Gene3D" id="3.40.980.10">
    <property type="entry name" value="MoaB/Mog-like domain"/>
    <property type="match status" value="1"/>
</dbReference>
<dbReference type="FunFam" id="2.170.190.11:FF:000001">
    <property type="entry name" value="Molybdopterin molybdenumtransferase"/>
    <property type="match status" value="1"/>
</dbReference>
<dbReference type="PROSITE" id="PS01079">
    <property type="entry name" value="MOCF_BIOSYNTHESIS_2"/>
    <property type="match status" value="1"/>
</dbReference>
<dbReference type="InterPro" id="IPR036135">
    <property type="entry name" value="MoeA_linker/N_sf"/>
</dbReference>
<dbReference type="Pfam" id="PF00994">
    <property type="entry name" value="MoCF_biosynth"/>
    <property type="match status" value="1"/>
</dbReference>
<accession>A0A7G2C498</accession>
<dbReference type="GO" id="GO:0005829">
    <property type="term" value="C:cytosol"/>
    <property type="evidence" value="ECO:0007669"/>
    <property type="project" value="TreeGrafter"/>
</dbReference>
<dbReference type="CDD" id="cd00887">
    <property type="entry name" value="MoeA"/>
    <property type="match status" value="1"/>
</dbReference>
<feature type="domain" description="MoaB/Mog" evidence="5">
    <location>
        <begin position="182"/>
        <end position="334"/>
    </location>
</feature>
<dbReference type="SUPFAM" id="SSF53218">
    <property type="entry name" value="Molybdenum cofactor biosynthesis proteins"/>
    <property type="match status" value="1"/>
</dbReference>
<comment type="similarity">
    <text evidence="2">In the C-terminal section; belongs to the MoeA family.</text>
</comment>
<dbReference type="OrthoDB" id="4349954at2759"/>
<keyword evidence="7" id="KW-1185">Reference proteome</keyword>
<dbReference type="Gene3D" id="3.90.105.10">
    <property type="entry name" value="Molybdopterin biosynthesis moea protein, domain 2"/>
    <property type="match status" value="1"/>
</dbReference>
<evidence type="ECO:0000256" key="4">
    <source>
        <dbReference type="RuleBase" id="RU365090"/>
    </source>
</evidence>
<evidence type="ECO:0000313" key="6">
    <source>
        <dbReference type="EMBL" id="CAD2213553.1"/>
    </source>
</evidence>
<comment type="catalytic activity">
    <reaction evidence="4">
        <text>adenylyl-molybdopterin + molybdate = Mo-molybdopterin + AMP + H(+)</text>
        <dbReference type="Rhea" id="RHEA:35047"/>
        <dbReference type="ChEBI" id="CHEBI:15378"/>
        <dbReference type="ChEBI" id="CHEBI:36264"/>
        <dbReference type="ChEBI" id="CHEBI:62727"/>
        <dbReference type="ChEBI" id="CHEBI:71302"/>
        <dbReference type="ChEBI" id="CHEBI:456215"/>
    </reaction>
</comment>
<gene>
    <name evidence="6" type="ORF">ADEAN_000099600</name>
</gene>
<keyword evidence="4" id="KW-0808">Transferase</keyword>
<comment type="catalytic activity">
    <reaction evidence="4">
        <text>molybdopterin + ATP + H(+) = adenylyl-molybdopterin + diphosphate</text>
        <dbReference type="Rhea" id="RHEA:31331"/>
        <dbReference type="ChEBI" id="CHEBI:15378"/>
        <dbReference type="ChEBI" id="CHEBI:30616"/>
        <dbReference type="ChEBI" id="CHEBI:33019"/>
        <dbReference type="ChEBI" id="CHEBI:58698"/>
        <dbReference type="ChEBI" id="CHEBI:62727"/>
    </reaction>
</comment>
<dbReference type="InterPro" id="IPR001453">
    <property type="entry name" value="MoaB/Mog_dom"/>
</dbReference>
<evidence type="ECO:0000256" key="2">
    <source>
        <dbReference type="ARBA" id="ARBA00008339"/>
    </source>
</evidence>
<keyword evidence="4" id="KW-0500">Molybdenum</keyword>
<dbReference type="Pfam" id="PF03453">
    <property type="entry name" value="MoeA_N"/>
    <property type="match status" value="1"/>
</dbReference>
<protein>
    <submittedName>
        <fullName evidence="6">MoeA N-terminal region (Domain I and II)/Probable molybdopterin binding domain containing protein, putative</fullName>
    </submittedName>
</protein>
<keyword evidence="3 4" id="KW-0501">Molybdenum cofactor biosynthesis</keyword>
<dbReference type="InterPro" id="IPR038987">
    <property type="entry name" value="MoeA-like"/>
</dbReference>
<dbReference type="VEuPathDB" id="TriTrypDB:ADEAN_000099600"/>
<dbReference type="EMBL" id="LR877146">
    <property type="protein sequence ID" value="CAD2213553.1"/>
    <property type="molecule type" value="Genomic_DNA"/>
</dbReference>
<organism evidence="6 7">
    <name type="scientific">Angomonas deanei</name>
    <dbReference type="NCBI Taxonomy" id="59799"/>
    <lineage>
        <taxon>Eukaryota</taxon>
        <taxon>Discoba</taxon>
        <taxon>Euglenozoa</taxon>
        <taxon>Kinetoplastea</taxon>
        <taxon>Metakinetoplastina</taxon>
        <taxon>Trypanosomatida</taxon>
        <taxon>Trypanosomatidae</taxon>
        <taxon>Strigomonadinae</taxon>
        <taxon>Angomonas</taxon>
    </lineage>
</organism>
<dbReference type="PANTHER" id="PTHR10192:SF5">
    <property type="entry name" value="GEPHYRIN"/>
    <property type="match status" value="1"/>
</dbReference>
<name>A0A7G2C498_9TRYP</name>
<dbReference type="GO" id="GO:0061599">
    <property type="term" value="F:molybdopterin molybdotransferase activity"/>
    <property type="evidence" value="ECO:0007669"/>
    <property type="project" value="UniProtKB-UniRule"/>
</dbReference>
<dbReference type="PANTHER" id="PTHR10192">
    <property type="entry name" value="MOLYBDOPTERIN BIOSYNTHESIS PROTEIN"/>
    <property type="match status" value="1"/>
</dbReference>
<dbReference type="NCBIfam" id="TIGR00177">
    <property type="entry name" value="molyb_syn"/>
    <property type="match status" value="1"/>
</dbReference>
<keyword evidence="4" id="KW-0460">Magnesium</keyword>
<dbReference type="AlphaFoldDB" id="A0A7G2C498"/>
<dbReference type="InterPro" id="IPR008284">
    <property type="entry name" value="MoCF_biosynth_CS"/>
</dbReference>
<comment type="similarity">
    <text evidence="4">Belongs to the MoeA family.</text>
</comment>
<sequence length="382" mass="40953">MVSMDEAYALLSQEAKRVHLGSVKQPLQQCLHCVATESIRTTFPHPPFRASVKDGYAVCSAEGAGEFSLGGSSLAGSVPSREREGSHVIWRVNTGGMVPDWADAVVQVEDTEVVSSTADGEEVKVRVLTAVTPGQDIRPVGCDMPANTEVVAAGSFLTAAEIGIAASVGAHELEVYQKPTVAVFSTGDELVDSHDASQAPRLGSIIDSNKPMLLAALRELRFHEVGLVEDMGVVRDSMEHTKAKIMESLSAADVVVSSGGVSMGDVDHIKNAILELGGTVHFGRVNMKPGKPTTFATFYPKSSTGRCKFFFGLPGNPVSALVCFHLFVAPFLRQLCRLPTELLTDPVVEATLLDESIRLDGERPEYRRCIVRRRNTGASFGV</sequence>
<dbReference type="GO" id="GO:0061598">
    <property type="term" value="F:molybdopterin adenylyltransferase activity"/>
    <property type="evidence" value="ECO:0007669"/>
    <property type="project" value="UniProtKB-UniRule"/>
</dbReference>
<dbReference type="SUPFAM" id="SSF63882">
    <property type="entry name" value="MoeA N-terminal region -like"/>
    <property type="match status" value="1"/>
</dbReference>
<dbReference type="SMART" id="SM00852">
    <property type="entry name" value="MoCF_biosynth"/>
    <property type="match status" value="1"/>
</dbReference>
<evidence type="ECO:0000256" key="3">
    <source>
        <dbReference type="ARBA" id="ARBA00023150"/>
    </source>
</evidence>
<comment type="pathway">
    <text evidence="1 4">Cofactor biosynthesis; molybdopterin biosynthesis.</text>
</comment>